<dbReference type="Pfam" id="PF00656">
    <property type="entry name" value="Peptidase_C14"/>
    <property type="match status" value="1"/>
</dbReference>
<dbReference type="Gene3D" id="3.40.50.1460">
    <property type="match status" value="1"/>
</dbReference>
<evidence type="ECO:0000313" key="8">
    <source>
        <dbReference type="Proteomes" id="UP000198324"/>
    </source>
</evidence>
<evidence type="ECO:0000313" key="7">
    <source>
        <dbReference type="EMBL" id="SNR64927.1"/>
    </source>
</evidence>
<dbReference type="InterPro" id="IPR001309">
    <property type="entry name" value="Pept_C14_p20"/>
</dbReference>
<keyword evidence="5" id="KW-0732">Signal</keyword>
<evidence type="ECO:0000256" key="2">
    <source>
        <dbReference type="SAM" id="Coils"/>
    </source>
</evidence>
<feature type="chain" id="PRO_5012828102" evidence="5">
    <location>
        <begin position="32"/>
        <end position="726"/>
    </location>
</feature>
<evidence type="ECO:0000256" key="5">
    <source>
        <dbReference type="SAM" id="SignalP"/>
    </source>
</evidence>
<organism evidence="7 8">
    <name type="scientific">Humidesulfovibrio mexicanus</name>
    <dbReference type="NCBI Taxonomy" id="147047"/>
    <lineage>
        <taxon>Bacteria</taxon>
        <taxon>Pseudomonadati</taxon>
        <taxon>Thermodesulfobacteriota</taxon>
        <taxon>Desulfovibrionia</taxon>
        <taxon>Desulfovibrionales</taxon>
        <taxon>Desulfovibrionaceae</taxon>
        <taxon>Humidesulfovibrio</taxon>
    </lineage>
</organism>
<dbReference type="Gene3D" id="1.25.40.10">
    <property type="entry name" value="Tetratricopeptide repeat domain"/>
    <property type="match status" value="1"/>
</dbReference>
<dbReference type="InterPro" id="IPR011600">
    <property type="entry name" value="Pept_C14_caspase"/>
</dbReference>
<dbReference type="InterPro" id="IPR011990">
    <property type="entry name" value="TPR-like_helical_dom_sf"/>
</dbReference>
<dbReference type="SUPFAM" id="SSF52129">
    <property type="entry name" value="Caspase-like"/>
    <property type="match status" value="1"/>
</dbReference>
<dbReference type="EMBL" id="FZOC01000001">
    <property type="protein sequence ID" value="SNR64927.1"/>
    <property type="molecule type" value="Genomic_DNA"/>
</dbReference>
<feature type="domain" description="Caspase family p20" evidence="6">
    <location>
        <begin position="35"/>
        <end position="164"/>
    </location>
</feature>
<name>A0A238Y1B7_9BACT</name>
<keyword evidence="4" id="KW-0812">Transmembrane</keyword>
<dbReference type="SMART" id="SM00115">
    <property type="entry name" value="CASc"/>
    <property type="match status" value="1"/>
</dbReference>
<protein>
    <submittedName>
        <fullName evidence="7">Uncharacterized protein, contains caspase domain</fullName>
    </submittedName>
</protein>
<dbReference type="InterPro" id="IPR029030">
    <property type="entry name" value="Caspase-like_dom_sf"/>
</dbReference>
<dbReference type="InterPro" id="IPR052039">
    <property type="entry name" value="Caspase-related_regulators"/>
</dbReference>
<dbReference type="PANTHER" id="PTHR22576">
    <property type="entry name" value="MUCOSA ASSOCIATED LYMPHOID TISSUE LYMPHOMA TRANSLOCATION PROTEIN 1/PARACASPASE"/>
    <property type="match status" value="1"/>
</dbReference>
<dbReference type="NCBIfam" id="NF041770">
    <property type="entry name" value="CFI_box_CTERM"/>
    <property type="match status" value="1"/>
</dbReference>
<reference evidence="7 8" key="1">
    <citation type="submission" date="2017-06" db="EMBL/GenBank/DDBJ databases">
        <authorList>
            <person name="Kim H.J."/>
            <person name="Triplett B.A."/>
        </authorList>
    </citation>
    <scope>NUCLEOTIDE SEQUENCE [LARGE SCALE GENOMIC DNA]</scope>
    <source>
        <strain evidence="7 8">DSM 13116</strain>
    </source>
</reference>
<accession>A0A238Y1B7</accession>
<sequence>MRRGTATLLCLLLGLLLVTLALPQRPLPAQAAEPENRIALIIGNGAYKTAPLRNPARDAQDMAALLKSLGFSVTLKTDVDQKDMEEAVRQFGLNLRQGGVGLFYFAGHGLQVQGNNYLVPVDARIQTESDVRFECLDAGRVLGKMEDAGNALNIVILDACRNNPFSRGFRSADRGLAEMRAPTGSIIAYATAPGSVASDGTGANGIYTKHLLSAMRTPGLPITDVFMRVRMGVVSETGKKQVPWESSSLTGYFYLSGDGKNGAAATVSPPPAAPGVDLKAEKRRIAEEAERLRREKEELAQFQALQAEKQRLEAERQKLLQAKQLAMATRPKQPPPAAAPSSGAPSAQNAQYFSMLARHGVGEAQRYFEGAVQARPDDADARSGLAVAYLMTKRDADAKYHVRRVEESGRNTAATRVAKGFMLGVEGQLTDSSYQLNRALEEGADRALVQLAMAAAAAKKNEMDQAKKAMEEYRSLVPPVEENEYAKELARKVDLQGRLVGTFFWTMENKSISAYTSTLTFMLNNEQLTATAGGYGTGAVSNLKLTGKTLTLRVSYSMGIFGSSHYDLTCDLSGDLDTIPTMARESTFGQTWNGFLLRQGSMAQSMAYHANPAECFIATAAYGGAWDEHVATLRRFRDGVLVKSRLGRELAAAYYRLSPPLADAIRERPVARAAVRAALAPVVLLAGAANGQAESIAWLLLSTAAICAGMAYLARRRRRTRSAGQT</sequence>
<dbReference type="InterPro" id="IPR015917">
    <property type="entry name" value="Pept_C14A"/>
</dbReference>
<proteinExistence type="inferred from homology"/>
<comment type="similarity">
    <text evidence="1">Belongs to the peptidase C14A family.</text>
</comment>
<evidence type="ECO:0000256" key="4">
    <source>
        <dbReference type="SAM" id="Phobius"/>
    </source>
</evidence>
<dbReference type="SUPFAM" id="SSF48452">
    <property type="entry name" value="TPR-like"/>
    <property type="match status" value="1"/>
</dbReference>
<dbReference type="Pfam" id="PF14559">
    <property type="entry name" value="TPR_19"/>
    <property type="match status" value="1"/>
</dbReference>
<feature type="coiled-coil region" evidence="2">
    <location>
        <begin position="449"/>
        <end position="476"/>
    </location>
</feature>
<dbReference type="GO" id="GO:0006508">
    <property type="term" value="P:proteolysis"/>
    <property type="evidence" value="ECO:0007669"/>
    <property type="project" value="InterPro"/>
</dbReference>
<dbReference type="PANTHER" id="PTHR22576:SF37">
    <property type="entry name" value="MUCOSA-ASSOCIATED LYMPHOID TISSUE LYMPHOMA TRANSLOCATION PROTEIN 1"/>
    <property type="match status" value="1"/>
</dbReference>
<evidence type="ECO:0000256" key="1">
    <source>
        <dbReference type="ARBA" id="ARBA00010134"/>
    </source>
</evidence>
<keyword evidence="4" id="KW-1133">Transmembrane helix</keyword>
<dbReference type="Proteomes" id="UP000198324">
    <property type="component" value="Unassembled WGS sequence"/>
</dbReference>
<feature type="transmembrane region" description="Helical" evidence="4">
    <location>
        <begin position="696"/>
        <end position="714"/>
    </location>
</feature>
<dbReference type="AlphaFoldDB" id="A0A238Y1B7"/>
<feature type="signal peptide" evidence="5">
    <location>
        <begin position="1"/>
        <end position="31"/>
    </location>
</feature>
<dbReference type="GO" id="GO:0004197">
    <property type="term" value="F:cysteine-type endopeptidase activity"/>
    <property type="evidence" value="ECO:0007669"/>
    <property type="project" value="InterPro"/>
</dbReference>
<feature type="region of interest" description="Disordered" evidence="3">
    <location>
        <begin position="326"/>
        <end position="346"/>
    </location>
</feature>
<dbReference type="RefSeq" id="WP_089271560.1">
    <property type="nucleotide sequence ID" value="NZ_FZOC01000001.1"/>
</dbReference>
<keyword evidence="4" id="KW-0472">Membrane</keyword>
<dbReference type="OrthoDB" id="9768004at2"/>
<dbReference type="InterPro" id="IPR049886">
    <property type="entry name" value="CFI_box_CTERM_dom"/>
</dbReference>
<evidence type="ECO:0000256" key="3">
    <source>
        <dbReference type="SAM" id="MobiDB-lite"/>
    </source>
</evidence>
<keyword evidence="8" id="KW-1185">Reference proteome</keyword>
<keyword evidence="2" id="KW-0175">Coiled coil</keyword>
<evidence type="ECO:0000259" key="6">
    <source>
        <dbReference type="PROSITE" id="PS50208"/>
    </source>
</evidence>
<dbReference type="PROSITE" id="PS50208">
    <property type="entry name" value="CASPASE_P20"/>
    <property type="match status" value="1"/>
</dbReference>
<gene>
    <name evidence="7" type="ORF">SAMN04488503_0604</name>
</gene>